<dbReference type="SUPFAM" id="SSF46548">
    <property type="entry name" value="alpha-helical ferredoxin"/>
    <property type="match status" value="1"/>
</dbReference>
<comment type="caution">
    <text evidence="8">The sequence shown here is derived from an EMBL/GenBank/DDBJ whole genome shotgun (WGS) entry which is preliminary data.</text>
</comment>
<dbReference type="PROSITE" id="PS00198">
    <property type="entry name" value="4FE4S_FER_1"/>
    <property type="match status" value="1"/>
</dbReference>
<dbReference type="InterPro" id="IPR009051">
    <property type="entry name" value="Helical_ferredxn"/>
</dbReference>
<dbReference type="GO" id="GO:0046872">
    <property type="term" value="F:metal ion binding"/>
    <property type="evidence" value="ECO:0007669"/>
    <property type="project" value="UniProtKB-KW"/>
</dbReference>
<gene>
    <name evidence="8" type="ORF">LCGC14_3021280</name>
</gene>
<accession>A0A0F8ZLD1</accession>
<evidence type="ECO:0000256" key="1">
    <source>
        <dbReference type="ARBA" id="ARBA00022448"/>
    </source>
</evidence>
<evidence type="ECO:0000313" key="8">
    <source>
        <dbReference type="EMBL" id="KKK60746.1"/>
    </source>
</evidence>
<keyword evidence="1" id="KW-0813">Transport</keyword>
<organism evidence="8">
    <name type="scientific">marine sediment metagenome</name>
    <dbReference type="NCBI Taxonomy" id="412755"/>
    <lineage>
        <taxon>unclassified sequences</taxon>
        <taxon>metagenomes</taxon>
        <taxon>ecological metagenomes</taxon>
    </lineage>
</organism>
<keyword evidence="4" id="KW-0249">Electron transport</keyword>
<dbReference type="PANTHER" id="PTHR43551">
    <property type="entry name" value="FUMARATE REDUCTASE IRON-SULFUR SUBUNIT"/>
    <property type="match status" value="1"/>
</dbReference>
<keyword evidence="6" id="KW-0411">Iron-sulfur</keyword>
<dbReference type="InterPro" id="IPR017900">
    <property type="entry name" value="4Fe4S_Fe_S_CS"/>
</dbReference>
<evidence type="ECO:0000256" key="4">
    <source>
        <dbReference type="ARBA" id="ARBA00022982"/>
    </source>
</evidence>
<feature type="domain" description="4Fe-4S ferredoxin-type" evidence="7">
    <location>
        <begin position="28"/>
        <end position="113"/>
    </location>
</feature>
<keyword evidence="5" id="KW-0408">Iron</keyword>
<protein>
    <recommendedName>
        <fullName evidence="7">4Fe-4S ferredoxin-type domain-containing protein</fullName>
    </recommendedName>
</protein>
<dbReference type="EMBL" id="LAZR01062816">
    <property type="protein sequence ID" value="KKK60746.1"/>
    <property type="molecule type" value="Genomic_DNA"/>
</dbReference>
<reference evidence="8" key="1">
    <citation type="journal article" date="2015" name="Nature">
        <title>Complex archaea that bridge the gap between prokaryotes and eukaryotes.</title>
        <authorList>
            <person name="Spang A."/>
            <person name="Saw J.H."/>
            <person name="Jorgensen S.L."/>
            <person name="Zaremba-Niedzwiedzka K."/>
            <person name="Martijn J."/>
            <person name="Lind A.E."/>
            <person name="van Eijk R."/>
            <person name="Schleper C."/>
            <person name="Guy L."/>
            <person name="Ettema T.J."/>
        </authorList>
    </citation>
    <scope>NUCLEOTIDE SEQUENCE</scope>
</reference>
<dbReference type="Pfam" id="PF13183">
    <property type="entry name" value="Fer4_8"/>
    <property type="match status" value="1"/>
</dbReference>
<name>A0A0F8ZLD1_9ZZZZ</name>
<dbReference type="GO" id="GO:0051539">
    <property type="term" value="F:4 iron, 4 sulfur cluster binding"/>
    <property type="evidence" value="ECO:0007669"/>
    <property type="project" value="UniProtKB-KW"/>
</dbReference>
<proteinExistence type="predicted"/>
<evidence type="ECO:0000256" key="3">
    <source>
        <dbReference type="ARBA" id="ARBA00022723"/>
    </source>
</evidence>
<feature type="non-terminal residue" evidence="8">
    <location>
        <position position="1"/>
    </location>
</feature>
<dbReference type="PANTHER" id="PTHR43551:SF1">
    <property type="entry name" value="HETERODISULFIDE REDUCTASE"/>
    <property type="match status" value="1"/>
</dbReference>
<keyword evidence="3" id="KW-0479">Metal-binding</keyword>
<evidence type="ECO:0000259" key="7">
    <source>
        <dbReference type="Pfam" id="PF13183"/>
    </source>
</evidence>
<evidence type="ECO:0000256" key="6">
    <source>
        <dbReference type="ARBA" id="ARBA00023014"/>
    </source>
</evidence>
<feature type="non-terminal residue" evidence="8">
    <location>
        <position position="361"/>
    </location>
</feature>
<dbReference type="Gene3D" id="1.10.1060.10">
    <property type="entry name" value="Alpha-helical ferredoxin"/>
    <property type="match status" value="1"/>
</dbReference>
<sequence length="361" mass="41180">VNTFISGMRKLFRKEDNWTFLTLLETTMAYCAKCNTCSESCHLFEASGENEMYRPTYRTEVFRRIYNKYVKKEPLARWRSGDIDLNWKTVARLGELAYRCNICRRCAQTCPIGADNALVAREIRKIFSQEMGIATPELHEKGSMLQLEYGSSTKMNKLVVRDSIDFIDEDFSEETGYEFHTPWDVEGADILLIHNAGEILAWPENIAAFSIIFQAAGLSWTLSSELAAYDNINYGVFYDDVQFARTALLHAQAAKKLGVKKIVLGECGHAHKALTIIADRVLPEPLKTPRESCFPLLRDIVMSGKIKFDPERNNFPVTLHDPCNVTRLMGIIKPQREIVKKLCPQFREMHPHGPYNYCCGG</sequence>
<evidence type="ECO:0000256" key="5">
    <source>
        <dbReference type="ARBA" id="ARBA00023004"/>
    </source>
</evidence>
<dbReference type="AlphaFoldDB" id="A0A0F8ZLD1"/>
<dbReference type="InterPro" id="IPR017896">
    <property type="entry name" value="4Fe4S_Fe-S-bd"/>
</dbReference>
<evidence type="ECO:0000256" key="2">
    <source>
        <dbReference type="ARBA" id="ARBA00022485"/>
    </source>
</evidence>
<keyword evidence="2" id="KW-0004">4Fe-4S</keyword>